<evidence type="ECO:0000256" key="8">
    <source>
        <dbReference type="ARBA" id="ARBA00023268"/>
    </source>
</evidence>
<organism evidence="13 14">
    <name type="scientific">Anaerobacterium chartisolvens</name>
    <dbReference type="NCBI Taxonomy" id="1297424"/>
    <lineage>
        <taxon>Bacteria</taxon>
        <taxon>Bacillati</taxon>
        <taxon>Bacillota</taxon>
        <taxon>Clostridia</taxon>
        <taxon>Eubacteriales</taxon>
        <taxon>Oscillospiraceae</taxon>
        <taxon>Anaerobacterium</taxon>
    </lineage>
</organism>
<reference evidence="13 14" key="1">
    <citation type="submission" date="2018-07" db="EMBL/GenBank/DDBJ databases">
        <title>Genomic Encyclopedia of Type Strains, Phase IV (KMG-IV): sequencing the most valuable type-strain genomes for metagenomic binning, comparative biology and taxonomic classification.</title>
        <authorList>
            <person name="Goeker M."/>
        </authorList>
    </citation>
    <scope>NUCLEOTIDE SEQUENCE [LARGE SCALE GENOMIC DNA]</scope>
    <source>
        <strain evidence="13 14">DSM 27016</strain>
    </source>
</reference>
<feature type="domain" description="Carrier" evidence="11">
    <location>
        <begin position="3023"/>
        <end position="3098"/>
    </location>
</feature>
<dbReference type="GO" id="GO:0043041">
    <property type="term" value="P:amino acid activation for nonribosomal peptide biosynthetic process"/>
    <property type="evidence" value="ECO:0007669"/>
    <property type="project" value="TreeGrafter"/>
</dbReference>
<dbReference type="Gene3D" id="3.30.70.250">
    <property type="entry name" value="Malonyl-CoA ACP transacylase, ACP-binding"/>
    <property type="match status" value="1"/>
</dbReference>
<dbReference type="FunFam" id="3.40.47.10:FF:000042">
    <property type="entry name" value="Polyketide synthase Pks13"/>
    <property type="match status" value="2"/>
</dbReference>
<dbReference type="Gene3D" id="3.40.366.10">
    <property type="entry name" value="Malonyl-Coenzyme A Acyl Carrier Protein, domain 2"/>
    <property type="match status" value="1"/>
</dbReference>
<accession>A0A369BGD7</accession>
<dbReference type="InterPro" id="IPR020845">
    <property type="entry name" value="AMP-binding_CS"/>
</dbReference>
<dbReference type="EMBL" id="QPJT01000004">
    <property type="protein sequence ID" value="RCX18754.1"/>
    <property type="molecule type" value="Genomic_DNA"/>
</dbReference>
<dbReference type="GO" id="GO:0004315">
    <property type="term" value="F:3-oxoacyl-[acyl-carrier-protein] synthase activity"/>
    <property type="evidence" value="ECO:0007669"/>
    <property type="project" value="InterPro"/>
</dbReference>
<dbReference type="NCBIfam" id="TIGR01733">
    <property type="entry name" value="AA-adenyl-dom"/>
    <property type="match status" value="3"/>
</dbReference>
<feature type="domain" description="Ketosynthase family 3 (KS3)" evidence="12">
    <location>
        <begin position="1065"/>
        <end position="1491"/>
    </location>
</feature>
<dbReference type="InterPro" id="IPR016039">
    <property type="entry name" value="Thiolase-like"/>
</dbReference>
<dbReference type="PROSITE" id="PS00012">
    <property type="entry name" value="PHOSPHOPANTETHEINE"/>
    <property type="match status" value="1"/>
</dbReference>
<dbReference type="CDD" id="cd05930">
    <property type="entry name" value="A_NRPS"/>
    <property type="match status" value="2"/>
</dbReference>
<dbReference type="PANTHER" id="PTHR45527">
    <property type="entry name" value="NONRIBOSOMAL PEPTIDE SYNTHETASE"/>
    <property type="match status" value="1"/>
</dbReference>
<keyword evidence="5" id="KW-0276">Fatty acid metabolism</keyword>
<dbReference type="NCBIfam" id="NF003417">
    <property type="entry name" value="PRK04813.1"/>
    <property type="match status" value="3"/>
</dbReference>
<dbReference type="InterPro" id="IPR006162">
    <property type="entry name" value="Ppantetheine_attach_site"/>
</dbReference>
<evidence type="ECO:0000313" key="14">
    <source>
        <dbReference type="Proteomes" id="UP000253034"/>
    </source>
</evidence>
<dbReference type="Pfam" id="PF00550">
    <property type="entry name" value="PP-binding"/>
    <property type="match status" value="5"/>
</dbReference>
<dbReference type="SUPFAM" id="SSF52151">
    <property type="entry name" value="FabD/lysophospholipase-like"/>
    <property type="match status" value="2"/>
</dbReference>
<dbReference type="PROSITE" id="PS00455">
    <property type="entry name" value="AMP_BINDING"/>
    <property type="match status" value="3"/>
</dbReference>
<dbReference type="CDD" id="cd12117">
    <property type="entry name" value="A_NRPS_Srf_like"/>
    <property type="match status" value="1"/>
</dbReference>
<dbReference type="InterPro" id="IPR032821">
    <property type="entry name" value="PKS_assoc"/>
</dbReference>
<dbReference type="Gene3D" id="3.30.559.30">
    <property type="entry name" value="Nonribosomal peptide synthetase, condensation domain"/>
    <property type="match status" value="3"/>
</dbReference>
<dbReference type="InterPro" id="IPR009081">
    <property type="entry name" value="PP-bd_ACP"/>
</dbReference>
<evidence type="ECO:0000256" key="10">
    <source>
        <dbReference type="SAM" id="Coils"/>
    </source>
</evidence>
<dbReference type="InterPro" id="IPR045851">
    <property type="entry name" value="AMP-bd_C_sf"/>
</dbReference>
<dbReference type="Gene3D" id="3.40.50.980">
    <property type="match status" value="6"/>
</dbReference>
<evidence type="ECO:0000313" key="13">
    <source>
        <dbReference type="EMBL" id="RCX18754.1"/>
    </source>
</evidence>
<dbReference type="Pfam" id="PF00668">
    <property type="entry name" value="Condensation"/>
    <property type="match status" value="3"/>
</dbReference>
<dbReference type="Proteomes" id="UP000253034">
    <property type="component" value="Unassembled WGS sequence"/>
</dbReference>
<dbReference type="Gene3D" id="2.30.38.10">
    <property type="entry name" value="Luciferase, Domain 3"/>
    <property type="match status" value="3"/>
</dbReference>
<evidence type="ECO:0000256" key="5">
    <source>
        <dbReference type="ARBA" id="ARBA00022832"/>
    </source>
</evidence>
<dbReference type="InterPro" id="IPR001242">
    <property type="entry name" value="Condensation_dom"/>
</dbReference>
<dbReference type="GO" id="GO:0006633">
    <property type="term" value="P:fatty acid biosynthetic process"/>
    <property type="evidence" value="ECO:0007669"/>
    <property type="project" value="InterPro"/>
</dbReference>
<dbReference type="InterPro" id="IPR020841">
    <property type="entry name" value="PKS_Beta-ketoAc_synthase_dom"/>
</dbReference>
<keyword evidence="4" id="KW-0808">Transferase</keyword>
<proteinExistence type="inferred from homology"/>
<dbReference type="InterPro" id="IPR014030">
    <property type="entry name" value="Ketoacyl_synth_N"/>
</dbReference>
<dbReference type="FunFam" id="3.40.50.980:FF:000001">
    <property type="entry name" value="Non-ribosomal peptide synthetase"/>
    <property type="match status" value="3"/>
</dbReference>
<evidence type="ECO:0000256" key="6">
    <source>
        <dbReference type="ARBA" id="ARBA00023098"/>
    </source>
</evidence>
<dbReference type="InterPro" id="IPR020806">
    <property type="entry name" value="PKS_PP-bd"/>
</dbReference>
<dbReference type="Gene3D" id="1.10.1240.100">
    <property type="match status" value="1"/>
</dbReference>
<keyword evidence="10" id="KW-0175">Coiled coil</keyword>
<dbReference type="InterPro" id="IPR016036">
    <property type="entry name" value="Malonyl_transacylase_ACP-bd"/>
</dbReference>
<dbReference type="Pfam" id="PF00501">
    <property type="entry name" value="AMP-binding"/>
    <property type="match status" value="3"/>
</dbReference>
<dbReference type="OrthoDB" id="51171at2"/>
<dbReference type="Pfam" id="PF00109">
    <property type="entry name" value="ketoacyl-synt"/>
    <property type="match status" value="2"/>
</dbReference>
<dbReference type="InterPro" id="IPR010071">
    <property type="entry name" value="AA_adenyl_dom"/>
</dbReference>
<dbReference type="GO" id="GO:0031177">
    <property type="term" value="F:phosphopantetheine binding"/>
    <property type="evidence" value="ECO:0007669"/>
    <property type="project" value="InterPro"/>
</dbReference>
<evidence type="ECO:0000256" key="1">
    <source>
        <dbReference type="ARBA" id="ARBA00001957"/>
    </source>
</evidence>
<dbReference type="Gene3D" id="3.30.70.3290">
    <property type="match status" value="2"/>
</dbReference>
<dbReference type="Gene3D" id="3.40.47.10">
    <property type="match status" value="2"/>
</dbReference>
<dbReference type="InterPro" id="IPR000873">
    <property type="entry name" value="AMP-dep_synth/lig_dom"/>
</dbReference>
<dbReference type="CDD" id="cd00833">
    <property type="entry name" value="PKS"/>
    <property type="match status" value="2"/>
</dbReference>
<comment type="caution">
    <text evidence="13">The sequence shown here is derived from an EMBL/GenBank/DDBJ whole genome shotgun (WGS) entry which is preliminary data.</text>
</comment>
<name>A0A369BGD7_9FIRM</name>
<dbReference type="Pfam" id="PF00698">
    <property type="entry name" value="Acyl_transf_1"/>
    <property type="match status" value="1"/>
</dbReference>
<keyword evidence="7" id="KW-0045">Antibiotic biosynthesis</keyword>
<dbReference type="SUPFAM" id="SSF55048">
    <property type="entry name" value="Probable ACP-binding domain of malonyl-CoA ACP transacylase"/>
    <property type="match status" value="1"/>
</dbReference>
<evidence type="ECO:0000256" key="7">
    <source>
        <dbReference type="ARBA" id="ARBA00023194"/>
    </source>
</evidence>
<feature type="coiled-coil region" evidence="10">
    <location>
        <begin position="3874"/>
        <end position="3901"/>
    </location>
</feature>
<dbReference type="GO" id="GO:0044550">
    <property type="term" value="P:secondary metabolite biosynthetic process"/>
    <property type="evidence" value="ECO:0007669"/>
    <property type="project" value="TreeGrafter"/>
</dbReference>
<dbReference type="InterPro" id="IPR014043">
    <property type="entry name" value="Acyl_transferase_dom"/>
</dbReference>
<dbReference type="Gene3D" id="3.30.559.10">
    <property type="entry name" value="Chloramphenicol acetyltransferase-like domain"/>
    <property type="match status" value="4"/>
</dbReference>
<dbReference type="PROSITE" id="PS00606">
    <property type="entry name" value="KS3_1"/>
    <property type="match status" value="1"/>
</dbReference>
<evidence type="ECO:0000256" key="9">
    <source>
        <dbReference type="ARBA" id="ARBA00029443"/>
    </source>
</evidence>
<keyword evidence="14" id="KW-1185">Reference proteome</keyword>
<evidence type="ECO:0000256" key="3">
    <source>
        <dbReference type="ARBA" id="ARBA00022553"/>
    </source>
</evidence>
<sequence>MIIKRLELTEIQKGIYFDCQIDNPVSYNISASILFEDLQEKYFENALKLLVIEQEAMRSCLEIVNDLPMYSVHDGVDFKLVKQDISESPGNREELLKGIVEEEIGKAFDLTKAPLFRARLVKTDLSKHLFIICIHHIISDGVSLEIFKDKLLDNYYKAVNTKPVVLTCDSGFCSFIEKENIKLLKGRFDRKKEFWIKKMQGAEPLALQADFSAKQKSNGTGREKRFIIPAQAMKAVGTMAMEQEVTVFSVFFAMFGVLMNKYTQNENITLSSPFSYRPDLDFERTIGCFVSMLPIRFNIGKEEQFSAIVHQVSKEIYDAYKNIGYPNNLILRDSQLISMSGSPSIFDVSFVYDVYEDTEKYCIKSEIIDQDVVTFPGSLMVVLNKKPDCHIIKIQYKPEIFSDETIEMLGQRFLKLLEIITADINIKIENIDLMPEHERKAVLEDFNSTCYFEHRPQTVIDIFNSKAAKHPDRIALIEGDEKETYASVNLKANQLAKRIMDFKGKNNMAVGVQLARSRDMVITILAVLKAGCAYVPIDASYPMARKEFIVGDAGISLLITSRSLDGEKPDNVSVIFVDDPDTYTGDSSNLPEECDPFSLAYIMYTSGSTGKPKGVMLENHSIVNTLLDLERRFPLKENDIFLLKTAYTFDVSVTELFGWFMGEGSLLILEPGGEMNTDLILNEIEKHRITHINFVPSMFRLFLEVFDKESNIKRLNPLKWIFIGGEAVTPDIVHKFNSLKTGVRLENVYGPTECSIWASTCSLNDSTHAANVPIGKPLNETRLYVVEDNKLQPVGIPGELCLSGAGLARGYLNQEELTKQKFIPNPFFREGVDAGHYRYMYRTGDLARWLPGGAMEFLGRLDFQVKLRGVRMELGEIENVLAGYEGIVQAVVVVKKEPGRPDNLCAYYLSDAEIPPARLKEYLAHSLPAYMIPSFFIHKKELPLNNSGKVNRNILISDREYLKNIASEYTAPSTDTEMRIAGVWKEVLAVPDVGVDDIFFEIGGNSLSLIQMHNKLKKALNKDFPVTLLFRMPTVRLLAEHFSADEEEAIANREEYFKKPGDIARRDIAVIGLSVHVPGAESIGEFWDNLKSERECIHFYSDDELQGLGISPDTISSPNYVKAKGRIDGIDYFDPQFFEYTPGEVQMMSPQLRILYQGAWRALEDAGYYPGSDTSRIGIFLGGSDDFEWYKRVLFGGSDFSDKYQAFTLSTNHFLATRIAYKLDTKGPAFSALTGCSTTLVTPHISCQSLILGECDMAVAGGVTVELPNEGGYFYEEGMMFSPDGHCRPFDAKAEGTVFSNGMGLVVLKRLDDALRDGDNIYAVIKGSAINNDGKQKVGFVAPSIDGQVDVVRQAYRTAGIDPETVSYVEAHGTGTSLGDPIEVNSLTNAFASDRKQFCVLGSLKGNIGHADTAAGIAGLIKVALSLKHKYIPGTVNYQTPNPKIDFENTPFIVKPHGCEWKDAGASGGLLRAGINSFGVGGTNAHMILEEAPLSEESSPAERTNLLVFSAKSVSSLSQTSQDIVRHLAQNPHINLSDAAWTLQIGRKPFKYRKSLVINEKLLENPKKVLEELDGATVYEAKTGKRNIYFMFSGQGSQYQGMGRGLYLSEDHSGLSGIFKRHIDRVLDMLEEEERGEFIEIMYGSEDPQKINQTEYTQFAIFATGYALAKTMMELGINPAGMIGHSIGEVTAAAVAGVFELSDAVRIVRYRGSIMQRQQPGTMLAVMTDASVVKRELDADVWLALENTTNNCVAAGSKEAIERFEEKLNKLGIKTARVRTSHAFHTPMMEAAARQFHDKLTEYKINEPTIPIISNLSGTWIGENEMTQPRYWASHISNAVNFKGGLAEVLKDTDAVFVEAGAGNTLCSFARQHEAKDHGHRFINLIRHIREDENDVEYIGKKLGQLWEAGLDIDWYALKGECVRKRVSLPAYAFDRVHFPIDTVLDSWHEEAAPKHGHSAYGHMKPEVPMSAELGDINEVENAVIEAYKTVFGFDTIEGGQDFFDIGGDSLKAVSLGSVLKRMLGIKVEIRDIFKQTTPKRLAEFILNNNTGFEIGMAIKPAQKAHHYPLSSSQKRMYTFYLMDKNTLVYNLPSATLIEGDWKKDRMEAAVRKLMERHEALRTSFNIVDGQLVQKLNEITELPIAYSERRYECDEDLHGISKDFIRPFDLSQAPLFRMELVKTGENRQLLLFDIHHIIADGTAVEILSRDFNALYFGELEPLPIHYKDYAIWQNSFLKSEAMKKQQEFWLEHLKGELPVLELPADFERPHISDFAGGRLGFGIESELAEKITALSRRHGATNFMTMLSAWYILLARYSGQEEIIVGTPVSGRTRDEIRETVGMFVNMLAIKNYPELDKKYSEFLGEVKENTIEALKNQDYQFDALVEHLNVKRELNRNAVFDVSFDYHNMELYDLEIEGFRFTPCQMHIESASLDLLLTCNEDKGRGLECFIDYSSGLFKKETIERMAGHYKKILYAITENQDVELGKIDMLTEWDRDFILSQLERTRLEIDEEVVIQEMFERNAEVLPDKAAVILSDGREITYRCLNEQANCLAWRLIELGVDKDTVVGIVPQRDESLLIAMLGILKAGGAYAAIDPGFPEDRISYMISESRLRVLIAPQKYRTCFGFEGGFVELESLKSPSGSLSNPPRRGSRESLAYVIFTSGSTGMPKGVMVRQEGVINLISDHINRNIFAAEDDRIACIATPSFDIFVFESILPLCTGHSIYMADETEYLDSNLLAGKIVQYGVTHIQSPVLRLRAMVENPRFSDALSRLKMIVGGGETYPVSLMKYLQKNTRAVLYNMYGPTETTVTATVKDLTEARTVTVGSAIANTQLFIINEKGLMQPIGVYGELCIAGRGVSGGYINRPDETALKFTKLQQNEDILIYKTGDRARMLPSGEIELMGRLDAQVKIRGYRIELSEIENTAMQEGNVSYAVVKAFHSDNGNTRLALFYCVKEESDAEGGINGQLKERLQKKLPDYMMPAYILKLDKMPLLPNGKVNKQALVLPEDDQVIENKASAMPMRVIEKEIIAIWKDVLNVSHITVRDNFFDIGGNSFGLMLVNNRLNELLGYTVPLMQLFENPTVELLAKSFKIDENSPLLAHEEAIGPDDDGDIAVIGMYGRFPGAQDIDNLWENIVAANESVRPFSDEELAASGITKEEMSDPRYVNAKGYLEGAEYFDADFFNFTMKEANTTDPQIRLLHMCVWNALEDAGYNSFDYPGRIGLFAGSGSNVPWITSFLSGNTDSMNAFELLTLNDKDFVTTKVSYKLNLRGPSVNVQTACSTSLVAIHQAVKYLQSGETDIAVAGAVSISYPRKEGYLWHEGMIYSRDGHCRPFSDEASGTVSGNGCAVVVLKKLDRALRDNDHIYAVIKGSAINNDGREKIGFTAPSIAGQRDVIEKALKRAKISSEDIQYVEAHGTGTALGDPIEIEALKQAWGTQRRGYCAIGSIKANIGHLDTAAGVAGFIKAALVVKNRMIPPMINFRGINPKIDIAGSPFYINSSPKQLDAGTVRAAVSSFGIGGTNAHVIVEEAPKAQKSNQPSEVNILLFSARSESALINTSERVISYIAGHKELNLSDAAWTLQVGRGSFEYRKALVTGKQMDNDSLLHEFIKDRGRRVKEGRKTIVFVLQDSKKICQRVGSSLYKAERPCSISTSFEKYVRAVLNELKRDEYTSVENILTGRGAADSFQRDIAVFAVNYALTMTLKGLGVQPEVIYGRGIGKLSGLAAVNAIGLEDAVGLIRGGCGRDSAGGEWPEYTGRESHVPVVDSISRQLKEELDLTIVVNMGASLKETDEELLQADSVIPAMNGEELELKDIYGTLGMLWCSGCSIDWNEVNSSETRARIPLPGYVFDRIEFDSDVVPGNILNARDKENASEKAERQLTSLEDVNNRLAEIWNEVLGIKTVGECDDFFDLGGDSLSTILMASLIQKRTGINIPVAEIFGNSHFGDIARWLYEHREENTDCLEVDGIEALEERPYYETSSAQKRMFAVNQLDKDAVAYNLASVYLMEGVLDRERLKHTFSTFVKRHESFRTYFGLADGQVVQYISEEAPQVVEFAQARQEDIFEEINKSIKPFDLTKAPLIRVKVISAGDKKHYLIIDMHHIISDQSSIGILLKEFSVIYSGGVLPPNDIRYIDFAAWQNKMLKNGQMEKQLSYWMNEFDGEAPALGMYTDFQSPQNTSHKGRVMSLELGMEGSRDINAFVKDCHITPYMLMMASFKLLLWKYTAQTDIVVGTGVAGRRNSSLNSIVGMFVNLLPVRSQIDENLTIGQYLEYIKNKMVMAFENQDCQFDILIERLNLDKGLSNNPLFSVVLNYVNMGTDELEIDGLALTPVVPETIDTKYNIQFTVIEKDGQYGIELEYSTELFKEESIRLFAKRFSNMLKIIMENRESLLLDISIVTPEEEDWLFNEINNTPSNAPIEKSTIQIFENIVRDHGDNIALEFEEEAYTYKQLNSLANQLAEKIAGKNVGKGDKVAIFIERGPKQIISILGILKCGAVYIPIDHEYPDERASFMVKDGEAKLLLTYSHHVARIDPPVECLLLDKEGAELDAFKETGIECVHTPGDLCGEDEAYIIFTSGSTGTPKGAVICHKSVIRTVMDTNYVSIDTSDRVLQMTNHTFDPSVFDIFGAFLNGARLVMVPHEASFEMPVLAKIFEEKKITVCEMVTAVFNMLVDYKVSALKNVRNMYIGGEAMSLKHVRKAIDSLGPGHVVNVYGPTEGTVIASFYTINHLDPKWTSIPIGRPISNTTLYILDEKGRLMPPNIPGELCIGGCGVAKGYLNRKEMTDSKFINLQFGNRERVYRTGDRALLSTDGNIIFLGRIDFQVKLRGFRIELGEVEERIALIDGIKDVVVIANRDKTGSLYMAAYYTVSGEEYSHITPEHIRSVLENQVPDYMIPGRMKRMDSLKLTHNGKIDRRVLPEIREENIEIAACDAPRNETERLILEAMRTVLDNPNMGVKDDFFLKGGHSIKAIQLTQMLRESGIELLVNDIFSFATAEELAVQPCVVSAMNQKLKDGGDVKEGIIKLNDGQIDNLVQYICNSASMMSDMVSLSSIKSEFEMTAVQSVHIKAGTNYCGFNFSIEEEVSEKDLRSILANIVEQHQMMHCAIKDINVELWSQFDVEGQADILAQCVSYTNLEMYDSETQNEIIKRIFSDLVYREYEEGKLTWRLCCLKLSKKETKLMWFFDHSGFDGMCSEIIKRQILAAIYGSDGALSSGVQNMQRYDDYVSLLKKGPVGVSEQEIFDMFSIDRWGSSNEIFLKKLEQIPGREFREVEISIPLDDRKQNIWVYAYNLVSRLLREYTGEKYIPMYIVNFGRSYNGTDYYNCIGEFLDVIPVLLDDAEVEKELARLLDFCRIHSINFLTLIHDENLSQEYPRLSKALEKYFMIDTLCFNVALYNFQGAITEEERRLILESENNIEDRDLLAKLLISVDYDKDSMYITLECSEGLNVKAIEQILEGEGCSCTGRKTMTFKHSLRP</sequence>
<feature type="domain" description="Carrier" evidence="11">
    <location>
        <begin position="1975"/>
        <end position="2050"/>
    </location>
</feature>
<keyword evidence="3" id="KW-0597">Phosphoprotein</keyword>
<dbReference type="CDD" id="cd19531">
    <property type="entry name" value="LCL_NRPS-like"/>
    <property type="match status" value="2"/>
</dbReference>
<dbReference type="SMART" id="SM00827">
    <property type="entry name" value="PKS_AT"/>
    <property type="match status" value="1"/>
</dbReference>
<dbReference type="SUPFAM" id="SSF56801">
    <property type="entry name" value="Acetyl-CoA synthetase-like"/>
    <property type="match status" value="3"/>
</dbReference>
<feature type="domain" description="Carrier" evidence="11">
    <location>
        <begin position="4942"/>
        <end position="5016"/>
    </location>
</feature>
<dbReference type="GO" id="GO:0017000">
    <property type="term" value="P:antibiotic biosynthetic process"/>
    <property type="evidence" value="ECO:0007669"/>
    <property type="project" value="UniProtKB-KW"/>
</dbReference>
<dbReference type="InterPro" id="IPR018201">
    <property type="entry name" value="Ketoacyl_synth_AS"/>
</dbReference>
<dbReference type="RefSeq" id="WP_114296610.1">
    <property type="nucleotide sequence ID" value="NZ_QPJT01000004.1"/>
</dbReference>
<keyword evidence="8" id="KW-0511">Multifunctional enzyme</keyword>
<dbReference type="InterPro" id="IPR014031">
    <property type="entry name" value="Ketoacyl_synth_C"/>
</dbReference>
<dbReference type="SMART" id="SM00825">
    <property type="entry name" value="PKS_KS"/>
    <property type="match status" value="2"/>
</dbReference>
<dbReference type="SMART" id="SM00823">
    <property type="entry name" value="PKS_PP"/>
    <property type="match status" value="3"/>
</dbReference>
<feature type="domain" description="Carrier" evidence="11">
    <location>
        <begin position="3889"/>
        <end position="3964"/>
    </location>
</feature>
<evidence type="ECO:0000259" key="12">
    <source>
        <dbReference type="PROSITE" id="PS52004"/>
    </source>
</evidence>
<gene>
    <name evidence="13" type="ORF">DFR58_10423</name>
</gene>
<evidence type="ECO:0000256" key="2">
    <source>
        <dbReference type="ARBA" id="ARBA00022450"/>
    </source>
</evidence>
<protein>
    <submittedName>
        <fullName evidence="13">Amino acid adenylation domain-containing protein</fullName>
    </submittedName>
</protein>
<dbReference type="Pfam" id="PF13193">
    <property type="entry name" value="AMP-binding_C"/>
    <property type="match status" value="2"/>
</dbReference>
<dbReference type="PROSITE" id="PS52004">
    <property type="entry name" value="KS3_2"/>
    <property type="match status" value="2"/>
</dbReference>
<dbReference type="InterPro" id="IPR016035">
    <property type="entry name" value="Acyl_Trfase/lysoPLipase"/>
</dbReference>
<dbReference type="InterPro" id="IPR001227">
    <property type="entry name" value="Ac_transferase_dom_sf"/>
</dbReference>
<dbReference type="GO" id="GO:0005737">
    <property type="term" value="C:cytoplasm"/>
    <property type="evidence" value="ECO:0007669"/>
    <property type="project" value="TreeGrafter"/>
</dbReference>
<dbReference type="InterPro" id="IPR025110">
    <property type="entry name" value="AMP-bd_C"/>
</dbReference>
<dbReference type="Pfam" id="PF16197">
    <property type="entry name" value="KAsynt_C_assoc"/>
    <property type="match status" value="2"/>
</dbReference>
<comment type="cofactor">
    <cofactor evidence="1">
        <name>pantetheine 4'-phosphate</name>
        <dbReference type="ChEBI" id="CHEBI:47942"/>
    </cofactor>
</comment>
<feature type="domain" description="Ketosynthase family 3 (KS3)" evidence="12">
    <location>
        <begin position="3114"/>
        <end position="3535"/>
    </location>
</feature>
<keyword evidence="2" id="KW-0596">Phosphopantetheine</keyword>
<dbReference type="InterPro" id="IPR023213">
    <property type="entry name" value="CAT-like_dom_sf"/>
</dbReference>
<keyword evidence="6" id="KW-0443">Lipid metabolism</keyword>
<comment type="similarity">
    <text evidence="9">In the C-terminal section; belongs to the NRP synthetase family.</text>
</comment>
<dbReference type="SUPFAM" id="SSF47336">
    <property type="entry name" value="ACP-like"/>
    <property type="match status" value="5"/>
</dbReference>
<evidence type="ECO:0000259" key="11">
    <source>
        <dbReference type="PROSITE" id="PS50075"/>
    </source>
</evidence>
<dbReference type="Gene3D" id="3.30.300.30">
    <property type="match status" value="3"/>
</dbReference>
<dbReference type="PANTHER" id="PTHR45527:SF1">
    <property type="entry name" value="FATTY ACID SYNTHASE"/>
    <property type="match status" value="1"/>
</dbReference>
<dbReference type="Gene3D" id="1.10.1200.10">
    <property type="entry name" value="ACP-like"/>
    <property type="match status" value="5"/>
</dbReference>
<feature type="domain" description="Carrier" evidence="11">
    <location>
        <begin position="971"/>
        <end position="1046"/>
    </location>
</feature>
<dbReference type="SUPFAM" id="SSF52777">
    <property type="entry name" value="CoA-dependent acyltransferases"/>
    <property type="match status" value="7"/>
</dbReference>
<dbReference type="Pfam" id="PF02801">
    <property type="entry name" value="Ketoacyl-synt_C"/>
    <property type="match status" value="2"/>
</dbReference>
<evidence type="ECO:0000256" key="4">
    <source>
        <dbReference type="ARBA" id="ARBA00022679"/>
    </source>
</evidence>
<dbReference type="PROSITE" id="PS50075">
    <property type="entry name" value="CARRIER"/>
    <property type="match status" value="5"/>
</dbReference>
<dbReference type="SUPFAM" id="SSF53901">
    <property type="entry name" value="Thiolase-like"/>
    <property type="match status" value="2"/>
</dbReference>
<dbReference type="InterPro" id="IPR036736">
    <property type="entry name" value="ACP-like_sf"/>
</dbReference>